<sequence>MRPASRPHLLLGLLLAVGALALLWFLLSPGEGWHPDRVQALGQRFADTGWFPWLVFALIVVAQQLALPHLVLVALSVILLGAWQGFVVAYTATVFGALLGYLAGRLFGEGLVQRHAGPRIERLNRALARHGVRSVILVNLFPLLPHIVINLVAGTTRLRFHDFLLGTAAGLLPSTLVIMVITQVLLHYARMPTAGEAFWALLVTALMLLGAWGLGRYLWRRLEDDG</sequence>
<dbReference type="AlphaFoldDB" id="Q0A8X4"/>
<evidence type="ECO:0000256" key="3">
    <source>
        <dbReference type="ARBA" id="ARBA00022692"/>
    </source>
</evidence>
<keyword evidence="3 6" id="KW-0812">Transmembrane</keyword>
<dbReference type="RefSeq" id="WP_011629108.1">
    <property type="nucleotide sequence ID" value="NC_008340.1"/>
</dbReference>
<keyword evidence="5 6" id="KW-0472">Membrane</keyword>
<evidence type="ECO:0000256" key="2">
    <source>
        <dbReference type="ARBA" id="ARBA00022475"/>
    </source>
</evidence>
<name>Q0A8X4_ALKEH</name>
<keyword evidence="2 6" id="KW-1003">Cell membrane</keyword>
<feature type="transmembrane region" description="Helical" evidence="6">
    <location>
        <begin position="163"/>
        <end position="186"/>
    </location>
</feature>
<dbReference type="eggNOG" id="COG0398">
    <property type="taxonomic scope" value="Bacteria"/>
</dbReference>
<accession>Q0A8X4</accession>
<dbReference type="OrthoDB" id="9814092at2"/>
<feature type="transmembrane region" description="Helical" evidence="6">
    <location>
        <begin position="198"/>
        <end position="219"/>
    </location>
</feature>
<evidence type="ECO:0000259" key="7">
    <source>
        <dbReference type="Pfam" id="PF09335"/>
    </source>
</evidence>
<dbReference type="PANTHER" id="PTHR12677:SF59">
    <property type="entry name" value="GOLGI APPARATUS MEMBRANE PROTEIN TVP38-RELATED"/>
    <property type="match status" value="1"/>
</dbReference>
<protein>
    <recommendedName>
        <fullName evidence="6">TVP38/TMEM64 family membrane protein</fullName>
    </recommendedName>
</protein>
<comment type="subcellular location">
    <subcellularLocation>
        <location evidence="1 6">Cell membrane</location>
        <topology evidence="1 6">Multi-pass membrane protein</topology>
    </subcellularLocation>
</comment>
<evidence type="ECO:0000313" key="8">
    <source>
        <dbReference type="EMBL" id="ABI56713.1"/>
    </source>
</evidence>
<feature type="transmembrane region" description="Helical" evidence="6">
    <location>
        <begin position="127"/>
        <end position="151"/>
    </location>
</feature>
<feature type="transmembrane region" description="Helical" evidence="6">
    <location>
        <begin position="87"/>
        <end position="107"/>
    </location>
</feature>
<gene>
    <name evidence="8" type="ordered locus">Mlg_1364</name>
</gene>
<dbReference type="Pfam" id="PF09335">
    <property type="entry name" value="VTT_dom"/>
    <property type="match status" value="1"/>
</dbReference>
<dbReference type="PANTHER" id="PTHR12677">
    <property type="entry name" value="GOLGI APPARATUS MEMBRANE PROTEIN TVP38-RELATED"/>
    <property type="match status" value="1"/>
</dbReference>
<keyword evidence="4 6" id="KW-1133">Transmembrane helix</keyword>
<dbReference type="KEGG" id="aeh:Mlg_1364"/>
<evidence type="ECO:0000256" key="1">
    <source>
        <dbReference type="ARBA" id="ARBA00004651"/>
    </source>
</evidence>
<dbReference type="EMBL" id="CP000453">
    <property type="protein sequence ID" value="ABI56713.1"/>
    <property type="molecule type" value="Genomic_DNA"/>
</dbReference>
<evidence type="ECO:0000256" key="4">
    <source>
        <dbReference type="ARBA" id="ARBA00022989"/>
    </source>
</evidence>
<organism evidence="8 9">
    <name type="scientific">Alkalilimnicola ehrlichii (strain ATCC BAA-1101 / DSM 17681 / MLHE-1)</name>
    <dbReference type="NCBI Taxonomy" id="187272"/>
    <lineage>
        <taxon>Bacteria</taxon>
        <taxon>Pseudomonadati</taxon>
        <taxon>Pseudomonadota</taxon>
        <taxon>Gammaproteobacteria</taxon>
        <taxon>Chromatiales</taxon>
        <taxon>Ectothiorhodospiraceae</taxon>
        <taxon>Alkalilimnicola</taxon>
    </lineage>
</organism>
<feature type="transmembrane region" description="Helical" evidence="6">
    <location>
        <begin position="56"/>
        <end position="80"/>
    </location>
</feature>
<comment type="similarity">
    <text evidence="6">Belongs to the TVP38/TMEM64 family.</text>
</comment>
<dbReference type="InterPro" id="IPR032816">
    <property type="entry name" value="VTT_dom"/>
</dbReference>
<evidence type="ECO:0000313" key="9">
    <source>
        <dbReference type="Proteomes" id="UP000001962"/>
    </source>
</evidence>
<evidence type="ECO:0000256" key="5">
    <source>
        <dbReference type="ARBA" id="ARBA00023136"/>
    </source>
</evidence>
<feature type="domain" description="VTT" evidence="7">
    <location>
        <begin position="67"/>
        <end position="182"/>
    </location>
</feature>
<dbReference type="Proteomes" id="UP000001962">
    <property type="component" value="Chromosome"/>
</dbReference>
<proteinExistence type="inferred from homology"/>
<dbReference type="GO" id="GO:0005886">
    <property type="term" value="C:plasma membrane"/>
    <property type="evidence" value="ECO:0007669"/>
    <property type="project" value="UniProtKB-SubCell"/>
</dbReference>
<dbReference type="InterPro" id="IPR015414">
    <property type="entry name" value="TMEM64"/>
</dbReference>
<evidence type="ECO:0000256" key="6">
    <source>
        <dbReference type="RuleBase" id="RU366058"/>
    </source>
</evidence>
<dbReference type="HOGENOM" id="CLU_038944_4_3_6"/>
<keyword evidence="9" id="KW-1185">Reference proteome</keyword>
<reference evidence="9" key="1">
    <citation type="submission" date="2006-08" db="EMBL/GenBank/DDBJ databases">
        <title>Complete sequence of Alkalilimnicola ehrilichei MLHE-1.</title>
        <authorList>
            <person name="Copeland A."/>
            <person name="Lucas S."/>
            <person name="Lapidus A."/>
            <person name="Barry K."/>
            <person name="Detter J.C."/>
            <person name="Glavina del Rio T."/>
            <person name="Hammon N."/>
            <person name="Israni S."/>
            <person name="Dalin E."/>
            <person name="Tice H."/>
            <person name="Pitluck S."/>
            <person name="Sims D."/>
            <person name="Brettin T."/>
            <person name="Bruce D."/>
            <person name="Han C."/>
            <person name="Tapia R."/>
            <person name="Gilna P."/>
            <person name="Schmutz J."/>
            <person name="Larimer F."/>
            <person name="Land M."/>
            <person name="Hauser L."/>
            <person name="Kyrpides N."/>
            <person name="Mikhailova N."/>
            <person name="Oremland R.S."/>
            <person name="Hoeft S.E."/>
            <person name="Switzer-Blum J."/>
            <person name="Kulp T."/>
            <person name="King G."/>
            <person name="Tabita R."/>
            <person name="Witte B."/>
            <person name="Santini J.M."/>
            <person name="Basu P."/>
            <person name="Hollibaugh J.T."/>
            <person name="Xie G."/>
            <person name="Stolz J.F."/>
            <person name="Richardson P."/>
        </authorList>
    </citation>
    <scope>NUCLEOTIDE SEQUENCE [LARGE SCALE GENOMIC DNA]</scope>
    <source>
        <strain evidence="9">ATCC BAA-1101 / DSM 17681 / MLHE-1</strain>
    </source>
</reference>